<organism evidence="1 3">
    <name type="scientific">Bradyrhizobium guangzhouense</name>
    <dbReference type="NCBI Taxonomy" id="1325095"/>
    <lineage>
        <taxon>Bacteria</taxon>
        <taxon>Pseudomonadati</taxon>
        <taxon>Pseudomonadota</taxon>
        <taxon>Alphaproteobacteria</taxon>
        <taxon>Hyphomicrobiales</taxon>
        <taxon>Nitrobacteraceae</taxon>
        <taxon>Bradyrhizobium</taxon>
    </lineage>
</organism>
<dbReference type="KEGG" id="bgz:XH91_04985"/>
<name>A0AAE5WXK9_9BRAD</name>
<dbReference type="Proteomes" id="UP000290401">
    <property type="component" value="Unassembled WGS sequence"/>
</dbReference>
<gene>
    <name evidence="2" type="ORF">EAS56_35930</name>
    <name evidence="1" type="ORF">XH91_04985</name>
</gene>
<evidence type="ECO:0000313" key="2">
    <source>
        <dbReference type="EMBL" id="RXH05057.1"/>
    </source>
</evidence>
<sequence>MKCDEHHCEQDLIAYPAQLQIGREWPLQIQQEADMEGQQLEISEPELTAEDLDSVSGGLRNNQTEAWAWFQIGLAKGIGETPGSYYCSTHIGS</sequence>
<dbReference type="EMBL" id="RDQZ01000051">
    <property type="protein sequence ID" value="RXH05057.1"/>
    <property type="molecule type" value="Genomic_DNA"/>
</dbReference>
<dbReference type="Proteomes" id="UP000288972">
    <property type="component" value="Chromosome"/>
</dbReference>
<evidence type="ECO:0000313" key="4">
    <source>
        <dbReference type="Proteomes" id="UP000290401"/>
    </source>
</evidence>
<accession>A0AAE5WXK9</accession>
<evidence type="ECO:0000313" key="1">
    <source>
        <dbReference type="EMBL" id="QAU44765.1"/>
    </source>
</evidence>
<evidence type="ECO:0000313" key="3">
    <source>
        <dbReference type="Proteomes" id="UP000288972"/>
    </source>
</evidence>
<reference evidence="1 3" key="1">
    <citation type="submission" date="2018-06" db="EMBL/GenBank/DDBJ databases">
        <title>Comparative genomics of rhizobia nodulating Arachis hypogaea in China.</title>
        <authorList>
            <person name="Li Y."/>
        </authorList>
    </citation>
    <scope>NUCLEOTIDE SEQUENCE [LARGE SCALE GENOMIC DNA]</scope>
    <source>
        <strain evidence="1 3">CCBAU 51670</strain>
    </source>
</reference>
<dbReference type="EMBL" id="CP030053">
    <property type="protein sequence ID" value="QAU44765.1"/>
    <property type="molecule type" value="Genomic_DNA"/>
</dbReference>
<reference evidence="2 4" key="2">
    <citation type="submission" date="2018-10" db="EMBL/GenBank/DDBJ databases">
        <title>Bradyrhizobium sp. nov., effective nodules isolated from peanut in China.</title>
        <authorList>
            <person name="Li Y."/>
        </authorList>
    </citation>
    <scope>NUCLEOTIDE SEQUENCE [LARGE SCALE GENOMIC DNA]</scope>
    <source>
        <strain evidence="2 4">CCBAU 53426</strain>
    </source>
</reference>
<keyword evidence="4" id="KW-1185">Reference proteome</keyword>
<dbReference type="AlphaFoldDB" id="A0AAE5WXK9"/>
<proteinExistence type="predicted"/>
<protein>
    <submittedName>
        <fullName evidence="1">Uncharacterized protein</fullName>
    </submittedName>
</protein>